<dbReference type="SUPFAM" id="SSF53335">
    <property type="entry name" value="S-adenosyl-L-methionine-dependent methyltransferases"/>
    <property type="match status" value="1"/>
</dbReference>
<dbReference type="Pfam" id="PF13649">
    <property type="entry name" value="Methyltransf_25"/>
    <property type="match status" value="1"/>
</dbReference>
<evidence type="ECO:0000313" key="5">
    <source>
        <dbReference type="Proteomes" id="UP000557772"/>
    </source>
</evidence>
<dbReference type="PANTHER" id="PTHR43861:SF1">
    <property type="entry name" value="TRANS-ACONITATE 2-METHYLTRANSFERASE"/>
    <property type="match status" value="1"/>
</dbReference>
<dbReference type="EMBL" id="JABENB010000001">
    <property type="protein sequence ID" value="NNG37695.1"/>
    <property type="molecule type" value="Genomic_DNA"/>
</dbReference>
<accession>A0A849AAZ4</accession>
<dbReference type="CDD" id="cd02440">
    <property type="entry name" value="AdoMet_MTases"/>
    <property type="match status" value="1"/>
</dbReference>
<keyword evidence="2 4" id="KW-0808">Transferase</keyword>
<keyword evidence="5" id="KW-1185">Reference proteome</keyword>
<feature type="domain" description="Methyltransferase" evidence="3">
    <location>
        <begin position="35"/>
        <end position="128"/>
    </location>
</feature>
<gene>
    <name evidence="4" type="ORF">HJ588_00190</name>
</gene>
<evidence type="ECO:0000259" key="3">
    <source>
        <dbReference type="Pfam" id="PF13649"/>
    </source>
</evidence>
<dbReference type="GO" id="GO:0030798">
    <property type="term" value="F:trans-aconitate 2-methyltransferase activity"/>
    <property type="evidence" value="ECO:0007669"/>
    <property type="project" value="InterPro"/>
</dbReference>
<dbReference type="GO" id="GO:0032259">
    <property type="term" value="P:methylation"/>
    <property type="evidence" value="ECO:0007669"/>
    <property type="project" value="UniProtKB-KW"/>
</dbReference>
<proteinExistence type="predicted"/>
<dbReference type="Gene3D" id="1.10.150.290">
    <property type="entry name" value="S-adenosyl-L-methionine-dependent methyltransferases"/>
    <property type="match status" value="1"/>
</dbReference>
<dbReference type="Proteomes" id="UP000557772">
    <property type="component" value="Unassembled WGS sequence"/>
</dbReference>
<sequence length="266" mass="29361">MATWDPAQYERFADHRNRPFHELIRRVDAQSPSQVVDLGCGNGPLTLSLADRWPDAAIVGLDSSPEMIERARAVDENARVHWQLADVAAWEPDAAAPAEVIVTNATLQWVPGHLPLIDRWLRALPDGGWFAMQVPGNFDAPSHRVIREVATELDRAGELTGALRDAPVASPQEYADVLAAHCGHVDVWETTYVQVLDPQGTQGNPVLEWVKGTALRPLLDVLDGAERGRFLAEVDERLAAAYPRRSYGTPMPFRRIFAVGRKGQVA</sequence>
<dbReference type="Gene3D" id="3.40.50.150">
    <property type="entry name" value="Vaccinia Virus protein VP39"/>
    <property type="match status" value="1"/>
</dbReference>
<organism evidence="4 5">
    <name type="scientific">Flexivirga aerilata</name>
    <dbReference type="NCBI Taxonomy" id="1656889"/>
    <lineage>
        <taxon>Bacteria</taxon>
        <taxon>Bacillati</taxon>
        <taxon>Actinomycetota</taxon>
        <taxon>Actinomycetes</taxon>
        <taxon>Micrococcales</taxon>
        <taxon>Dermacoccaceae</taxon>
        <taxon>Flexivirga</taxon>
    </lineage>
</organism>
<evidence type="ECO:0000313" key="4">
    <source>
        <dbReference type="EMBL" id="NNG37695.1"/>
    </source>
</evidence>
<comment type="caution">
    <text evidence="4">The sequence shown here is derived from an EMBL/GenBank/DDBJ whole genome shotgun (WGS) entry which is preliminary data.</text>
</comment>
<dbReference type="InterPro" id="IPR041698">
    <property type="entry name" value="Methyltransf_25"/>
</dbReference>
<evidence type="ECO:0000256" key="2">
    <source>
        <dbReference type="ARBA" id="ARBA00022679"/>
    </source>
</evidence>
<dbReference type="RefSeq" id="WP_171150809.1">
    <property type="nucleotide sequence ID" value="NZ_JABENB010000001.1"/>
</dbReference>
<dbReference type="AlphaFoldDB" id="A0A849AAZ4"/>
<reference evidence="4 5" key="1">
    <citation type="submission" date="2020-05" db="EMBL/GenBank/DDBJ databases">
        <title>Flexivirga sp. ID2601S isolated from air conditioner.</title>
        <authorList>
            <person name="Kim D.H."/>
        </authorList>
    </citation>
    <scope>NUCLEOTIDE SEQUENCE [LARGE SCALE GENOMIC DNA]</scope>
    <source>
        <strain evidence="4 5">ID2601S</strain>
    </source>
</reference>
<name>A0A849AAZ4_9MICO</name>
<dbReference type="InterPro" id="IPR023149">
    <property type="entry name" value="Trans_acon_MeTrfase_C"/>
</dbReference>
<evidence type="ECO:0000256" key="1">
    <source>
        <dbReference type="ARBA" id="ARBA00022603"/>
    </source>
</evidence>
<dbReference type="InterPro" id="IPR029063">
    <property type="entry name" value="SAM-dependent_MTases_sf"/>
</dbReference>
<keyword evidence="1 4" id="KW-0489">Methyltransferase</keyword>
<protein>
    <submittedName>
        <fullName evidence="4">Methyltransferase domain-containing protein</fullName>
    </submittedName>
</protein>
<dbReference type="PANTHER" id="PTHR43861">
    <property type="entry name" value="TRANS-ACONITATE 2-METHYLTRANSFERASE-RELATED"/>
    <property type="match status" value="1"/>
</dbReference>